<organism evidence="1 2">
    <name type="scientific">Peribacillus deserti</name>
    <dbReference type="NCBI Taxonomy" id="673318"/>
    <lineage>
        <taxon>Bacteria</taxon>
        <taxon>Bacillati</taxon>
        <taxon>Bacillota</taxon>
        <taxon>Bacilli</taxon>
        <taxon>Bacillales</taxon>
        <taxon>Bacillaceae</taxon>
        <taxon>Peribacillus</taxon>
    </lineage>
</organism>
<gene>
    <name evidence="1" type="ORF">CUU66_10855</name>
</gene>
<dbReference type="EMBL" id="PGUY01000033">
    <property type="protein sequence ID" value="PLT29795.1"/>
    <property type="molecule type" value="Genomic_DNA"/>
</dbReference>
<evidence type="ECO:0008006" key="3">
    <source>
        <dbReference type="Google" id="ProtNLM"/>
    </source>
</evidence>
<sequence length="93" mass="10711">MEIKIKEQEVTSAFNELNTKLQALEVVKHDAGFSNTSMEFASAMEEIENSYYQVMTNYKRLLTEFQQDALKKIQEFIQVEEELGQEISSGGPR</sequence>
<dbReference type="Pfam" id="PF17279">
    <property type="entry name" value="DUF5344"/>
    <property type="match status" value="1"/>
</dbReference>
<dbReference type="InterPro" id="IPR046318">
    <property type="entry name" value="DUF5344"/>
</dbReference>
<reference evidence="1 2" key="1">
    <citation type="submission" date="2017-11" db="EMBL/GenBank/DDBJ databases">
        <title>Comparitive Functional Genomics of Dry Heat Resistant strains isolated from the Viking Spacecraft.</title>
        <authorList>
            <person name="Seuylemezian A."/>
            <person name="Cooper K."/>
            <person name="Vaishampayan P."/>
        </authorList>
    </citation>
    <scope>NUCLEOTIDE SEQUENCE [LARGE SCALE GENOMIC DNA]</scope>
    <source>
        <strain evidence="1 2">V1-29</strain>
    </source>
</reference>
<protein>
    <recommendedName>
        <fullName evidence="3">TIGR04197 family type VII secretion effector</fullName>
    </recommendedName>
</protein>
<dbReference type="OrthoDB" id="2970697at2"/>
<keyword evidence="2" id="KW-1185">Reference proteome</keyword>
<dbReference type="Proteomes" id="UP000234748">
    <property type="component" value="Unassembled WGS sequence"/>
</dbReference>
<comment type="caution">
    <text evidence="1">The sequence shown here is derived from an EMBL/GenBank/DDBJ whole genome shotgun (WGS) entry which is preliminary data.</text>
</comment>
<name>A0A2N5M624_9BACI</name>
<dbReference type="RefSeq" id="WP_101641996.1">
    <property type="nucleotide sequence ID" value="NZ_PGUY01000033.1"/>
</dbReference>
<evidence type="ECO:0000313" key="2">
    <source>
        <dbReference type="Proteomes" id="UP000234748"/>
    </source>
</evidence>
<evidence type="ECO:0000313" key="1">
    <source>
        <dbReference type="EMBL" id="PLT29795.1"/>
    </source>
</evidence>
<proteinExistence type="predicted"/>
<accession>A0A2N5M624</accession>
<dbReference type="AlphaFoldDB" id="A0A2N5M624"/>